<dbReference type="SUPFAM" id="SSF56112">
    <property type="entry name" value="Protein kinase-like (PK-like)"/>
    <property type="match status" value="1"/>
</dbReference>
<proteinExistence type="predicted"/>
<evidence type="ECO:0000313" key="3">
    <source>
        <dbReference type="Proteomes" id="UP000316639"/>
    </source>
</evidence>
<evidence type="ECO:0000313" key="2">
    <source>
        <dbReference type="EMBL" id="TWP48140.1"/>
    </source>
</evidence>
<organism evidence="2 3">
    <name type="scientific">Lentzea tibetensis</name>
    <dbReference type="NCBI Taxonomy" id="2591470"/>
    <lineage>
        <taxon>Bacteria</taxon>
        <taxon>Bacillati</taxon>
        <taxon>Actinomycetota</taxon>
        <taxon>Actinomycetes</taxon>
        <taxon>Pseudonocardiales</taxon>
        <taxon>Pseudonocardiaceae</taxon>
        <taxon>Lentzea</taxon>
    </lineage>
</organism>
<dbReference type="EMBL" id="VOBR01000022">
    <property type="protein sequence ID" value="TWP48140.1"/>
    <property type="molecule type" value="Genomic_DNA"/>
</dbReference>
<feature type="domain" description="Aminoglycoside phosphotransferase" evidence="1">
    <location>
        <begin position="4"/>
        <end position="203"/>
    </location>
</feature>
<dbReference type="Pfam" id="PF01636">
    <property type="entry name" value="APH"/>
    <property type="match status" value="1"/>
</dbReference>
<accession>A0A563EM19</accession>
<dbReference type="Gene3D" id="3.90.1200.10">
    <property type="match status" value="1"/>
</dbReference>
<sequence length="238" mass="26266">MGEDLVLKLFPPVYGDETDIEAAVLHAVHGKLTVPTPKLHETGEFDGWGYVLMERMKGTQVTNPTTSQCAQLGEALRALHEIEPPQQLPAPDWPEFVATQTVGCQQRQRDRGLTPALLDQIPDFLAKVDLGTPKMAMLHTEVMNAHLVEQDGVLTGLFDFEPSMRGATEYEFVSTGIFVARGDPEKQRAVQSGYGSRPDPDVVMAHTLLHVYSNLPRYLTVMPGEATLEGLAQRWFAG</sequence>
<gene>
    <name evidence="2" type="ORF">FKR81_29610</name>
</gene>
<dbReference type="Proteomes" id="UP000316639">
    <property type="component" value="Unassembled WGS sequence"/>
</dbReference>
<dbReference type="PIRSF" id="PIRSF000707">
    <property type="entry name" value="Hygromycin-B_kinase"/>
    <property type="match status" value="1"/>
</dbReference>
<dbReference type="OrthoDB" id="2801014at2"/>
<dbReference type="InterPro" id="IPR011009">
    <property type="entry name" value="Kinase-like_dom_sf"/>
</dbReference>
<evidence type="ECO:0000259" key="1">
    <source>
        <dbReference type="Pfam" id="PF01636"/>
    </source>
</evidence>
<name>A0A563EM19_9PSEU</name>
<keyword evidence="3" id="KW-1185">Reference proteome</keyword>
<dbReference type="InterPro" id="IPR002575">
    <property type="entry name" value="Aminoglycoside_PTrfase"/>
</dbReference>
<dbReference type="AlphaFoldDB" id="A0A563EM19"/>
<comment type="caution">
    <text evidence="2">The sequence shown here is derived from an EMBL/GenBank/DDBJ whole genome shotgun (WGS) entry which is preliminary data.</text>
</comment>
<reference evidence="2 3" key="1">
    <citation type="submission" date="2019-07" db="EMBL/GenBank/DDBJ databases">
        <title>Lentzea xizangensis sp. nov., isolated from Qinghai-Tibetan Plateau Soils.</title>
        <authorList>
            <person name="Huang J."/>
        </authorList>
    </citation>
    <scope>NUCLEOTIDE SEQUENCE [LARGE SCALE GENOMIC DNA]</scope>
    <source>
        <strain evidence="2 3">FXJ1.1311</strain>
    </source>
</reference>
<keyword evidence="2" id="KW-0808">Transferase</keyword>
<protein>
    <submittedName>
        <fullName evidence="2">Aminoglycoside phosphotransferase family protein</fullName>
    </submittedName>
</protein>
<dbReference type="GO" id="GO:0016740">
    <property type="term" value="F:transferase activity"/>
    <property type="evidence" value="ECO:0007669"/>
    <property type="project" value="UniProtKB-KW"/>
</dbReference>
<dbReference type="InterPro" id="IPR016259">
    <property type="entry name" value="Hygromycin-B_Kinase"/>
</dbReference>